<dbReference type="InterPro" id="IPR049160">
    <property type="entry name" value="PI4KB-PIK1_PIK"/>
</dbReference>
<dbReference type="AlphaFoldDB" id="N6UR46"/>
<feature type="non-terminal residue" evidence="2">
    <location>
        <position position="1"/>
    </location>
</feature>
<feature type="non-terminal residue" evidence="2">
    <location>
        <position position="324"/>
    </location>
</feature>
<dbReference type="OrthoDB" id="10264149at2759"/>
<dbReference type="Pfam" id="PF21245">
    <property type="entry name" value="PI4KB-PIK1_PIK"/>
    <property type="match status" value="1"/>
</dbReference>
<feature type="compositionally biased region" description="Basic and acidic residues" evidence="1">
    <location>
        <begin position="90"/>
        <end position="115"/>
    </location>
</feature>
<protein>
    <submittedName>
        <fullName evidence="2">Uncharacterized protein</fullName>
    </submittedName>
</protein>
<accession>N6UR46</accession>
<dbReference type="HOGENOM" id="CLU_859357_0_0_1"/>
<name>N6UR46_DENPD</name>
<evidence type="ECO:0000256" key="1">
    <source>
        <dbReference type="SAM" id="MobiDB-lite"/>
    </source>
</evidence>
<dbReference type="EMBL" id="KB740152">
    <property type="protein sequence ID" value="ENN81227.1"/>
    <property type="molecule type" value="Genomic_DNA"/>
</dbReference>
<reference evidence="2" key="1">
    <citation type="journal article" date="2013" name="Genome Biol.">
        <title>Draft genome of the mountain pine beetle, Dendroctonus ponderosae Hopkins, a major forest pest.</title>
        <authorList>
            <person name="Keeling C.I."/>
            <person name="Yuen M.M."/>
            <person name="Liao N.Y."/>
            <person name="Docking T.R."/>
            <person name="Chan S.K."/>
            <person name="Taylor G.A."/>
            <person name="Palmquist D.L."/>
            <person name="Jackman S.D."/>
            <person name="Nguyen A."/>
            <person name="Li M."/>
            <person name="Henderson H."/>
            <person name="Janes J.K."/>
            <person name="Zhao Y."/>
            <person name="Pandoh P."/>
            <person name="Moore R."/>
            <person name="Sperling F.A."/>
            <person name="Huber D.P."/>
            <person name="Birol I."/>
            <person name="Jones S.J."/>
            <person name="Bohlmann J."/>
        </authorList>
    </citation>
    <scope>NUCLEOTIDE SEQUENCE</scope>
</reference>
<proteinExistence type="predicted"/>
<organism evidence="2">
    <name type="scientific">Dendroctonus ponderosae</name>
    <name type="common">Mountain pine beetle</name>
    <dbReference type="NCBI Taxonomy" id="77166"/>
    <lineage>
        <taxon>Eukaryota</taxon>
        <taxon>Metazoa</taxon>
        <taxon>Ecdysozoa</taxon>
        <taxon>Arthropoda</taxon>
        <taxon>Hexapoda</taxon>
        <taxon>Insecta</taxon>
        <taxon>Pterygota</taxon>
        <taxon>Neoptera</taxon>
        <taxon>Endopterygota</taxon>
        <taxon>Coleoptera</taxon>
        <taxon>Polyphaga</taxon>
        <taxon>Cucujiformia</taxon>
        <taxon>Curculionidae</taxon>
        <taxon>Scolytinae</taxon>
        <taxon>Dendroctonus</taxon>
    </lineage>
</organism>
<evidence type="ECO:0000313" key="2">
    <source>
        <dbReference type="EMBL" id="ENN81227.1"/>
    </source>
</evidence>
<sequence length="324" mass="36131">MGILLPPIAQVTNGSTSHMTLHHRNRSLDSALQKIPEVDVTPSPECENVTATVLADSVRHHQNAVAKQRDELASLGSDDSGILCGSDTSDTTRESSVEHLSNESRESLDDLDKPPKTTPKCQITNADHQRTKDYSVSVVVSRESTSDNNEDLKRPPPKSSGMLRLLESKVFDVPMAMHYLFNSKEPGASILHSATFQLLTALSAYRVVQPRRHWNISVLCYIVNKMFTFSDYEVDFYLPQLVCMYIEMPEVAEVIHRYLVHRSMGILLPPIAQVTNGSTSHMTLHHRNRSLDSALQKIPEVDVTPSPECENVTATVLSDSVRHH</sequence>
<feature type="region of interest" description="Disordered" evidence="1">
    <location>
        <begin position="70"/>
        <end position="159"/>
    </location>
</feature>
<gene>
    <name evidence="2" type="ORF">YQE_02366</name>
</gene>